<protein>
    <submittedName>
        <fullName evidence="2">Uncharacterized protein</fullName>
    </submittedName>
</protein>
<organism evidence="2">
    <name type="scientific">Zea mays</name>
    <name type="common">Maize</name>
    <dbReference type="NCBI Taxonomy" id="4577"/>
    <lineage>
        <taxon>Eukaryota</taxon>
        <taxon>Viridiplantae</taxon>
        <taxon>Streptophyta</taxon>
        <taxon>Embryophyta</taxon>
        <taxon>Tracheophyta</taxon>
        <taxon>Spermatophyta</taxon>
        <taxon>Magnoliopsida</taxon>
        <taxon>Liliopsida</taxon>
        <taxon>Poales</taxon>
        <taxon>Poaceae</taxon>
        <taxon>PACMAD clade</taxon>
        <taxon>Panicoideae</taxon>
        <taxon>Andropogonodae</taxon>
        <taxon>Andropogoneae</taxon>
        <taxon>Tripsacinae</taxon>
        <taxon>Zea</taxon>
    </lineage>
</organism>
<dbReference type="AlphaFoldDB" id="C0PBF0"/>
<sequence length="335" mass="37614">MQLEGKKTGEVVDKQEKPRCLISLDLLCLVELNRACLKPTSLACLQSVRHVCSEDLVPHDKEGLREVVLVPVELMVDVMVSAVVAEEYMEDVSRKPQTTVVIDGLDGRKREEENPNPWGHARDEERERAADGVQDEPLQGVVVKSSKGVGDDKSVVLRVDVLVQESVDMHVSVHEVLPCVHDKHCNEELQCHYQSWRLLPHSPIIITKNREEKKGDSDLKRLLNKDAPDDRPPGNDVPGLLPLGVEPVVVHPQPVQDDVEPRVEPVHRNRHEGAQQLVGDRKRHRHFGEPCDRHQERRRRRNLLAGLLLLAVSRKGKGATLAGLPLLRDGDGMDE</sequence>
<reference evidence="2" key="1">
    <citation type="journal article" date="2009" name="PLoS Genet.">
        <title>Sequencing, mapping, and analysis of 27,455 maize full-length cDNAs.</title>
        <authorList>
            <person name="Soderlund C."/>
            <person name="Descour A."/>
            <person name="Kudrna D."/>
            <person name="Bomhoff M."/>
            <person name="Boyd L."/>
            <person name="Currie J."/>
            <person name="Angelova A."/>
            <person name="Collura K."/>
            <person name="Wissotski M."/>
            <person name="Ashley E."/>
            <person name="Morrow D."/>
            <person name="Fernandes J."/>
            <person name="Walbot V."/>
            <person name="Yu Y."/>
        </authorList>
    </citation>
    <scope>NUCLEOTIDE SEQUENCE</scope>
    <source>
        <strain evidence="2">B73</strain>
    </source>
</reference>
<evidence type="ECO:0000313" key="2">
    <source>
        <dbReference type="EMBL" id="ACN31495.1"/>
    </source>
</evidence>
<feature type="compositionally biased region" description="Basic and acidic residues" evidence="1">
    <location>
        <begin position="209"/>
        <end position="233"/>
    </location>
</feature>
<feature type="region of interest" description="Disordered" evidence="1">
    <location>
        <begin position="209"/>
        <end position="237"/>
    </location>
</feature>
<accession>C0PBF0</accession>
<dbReference type="EMBL" id="BT065619">
    <property type="protein sequence ID" value="ACN31495.1"/>
    <property type="molecule type" value="mRNA"/>
</dbReference>
<evidence type="ECO:0000256" key="1">
    <source>
        <dbReference type="SAM" id="MobiDB-lite"/>
    </source>
</evidence>
<proteinExistence type="evidence at transcript level"/>
<name>C0PBF0_MAIZE</name>
<feature type="compositionally biased region" description="Basic and acidic residues" evidence="1">
    <location>
        <begin position="120"/>
        <end position="130"/>
    </location>
</feature>
<feature type="region of interest" description="Disordered" evidence="1">
    <location>
        <begin position="106"/>
        <end position="137"/>
    </location>
</feature>
<reference evidence="2" key="2">
    <citation type="submission" date="2012-06" db="EMBL/GenBank/DDBJ databases">
        <authorList>
            <person name="Yu Y."/>
            <person name="Currie J."/>
            <person name="Lomeli R."/>
            <person name="Angelova A."/>
            <person name="Collura K."/>
            <person name="Wissotski M."/>
            <person name="Campos D."/>
            <person name="Kudrna D."/>
            <person name="Golser W."/>
            <person name="Ashely E."/>
            <person name="Descour A."/>
            <person name="Fernandes J."/>
            <person name="Soderlund C."/>
            <person name="Walbot V."/>
        </authorList>
    </citation>
    <scope>NUCLEOTIDE SEQUENCE</scope>
    <source>
        <strain evidence="2">B73</strain>
    </source>
</reference>